<evidence type="ECO:0000313" key="1">
    <source>
        <dbReference type="EMBL" id="MFD1891549.1"/>
    </source>
</evidence>
<organism evidence="1 2">
    <name type="scientific">Luteococcus peritonei</name>
    <dbReference type="NCBI Taxonomy" id="88874"/>
    <lineage>
        <taxon>Bacteria</taxon>
        <taxon>Bacillati</taxon>
        <taxon>Actinomycetota</taxon>
        <taxon>Actinomycetes</taxon>
        <taxon>Propionibacteriales</taxon>
        <taxon>Propionibacteriaceae</taxon>
        <taxon>Luteococcus</taxon>
    </lineage>
</organism>
<reference evidence="2" key="1">
    <citation type="journal article" date="2019" name="Int. J. Syst. Evol. Microbiol.">
        <title>The Global Catalogue of Microorganisms (GCM) 10K type strain sequencing project: providing services to taxonomists for standard genome sequencing and annotation.</title>
        <authorList>
            <consortium name="The Broad Institute Genomics Platform"/>
            <consortium name="The Broad Institute Genome Sequencing Center for Infectious Disease"/>
            <person name="Wu L."/>
            <person name="Ma J."/>
        </authorList>
    </citation>
    <scope>NUCLEOTIDE SEQUENCE [LARGE SCALE GENOMIC DNA]</scope>
    <source>
        <strain evidence="2">CAIM 431</strain>
    </source>
</reference>
<protein>
    <recommendedName>
        <fullName evidence="3">Type IV toxin-antitoxin system AbiEi family antitoxin domain-containing protein</fullName>
    </recommendedName>
</protein>
<sequence>MLGSACPHMQSAAVHHTVAVPDELVRLAHAQAGVITREQACHWLSVDVLRRLLTKGTWARLSSGVYLTHAGEPSRAACHWAALLAGGQGACLALHTAAELWDLEEPSTPLQVHLPYPARRAAVPGVEFRSTRRPIRSTGTLARTTLASTVLDLCEHEPERALSVVTKAVNRGIPPARLRQELALYRRMPGRRLLDDLLEDVQDGAVSPLELRYLRDVERAHGLPRGQRQHVRRGRIRDVKYGALLVELDGRLGHTGEGAFRDMYRDNEHLLGGEFTLRFGWWDCEHRPCETAWVVHRGLLMVGERSEAHGCRRCSNVTDWWGSTPTKL</sequence>
<dbReference type="EMBL" id="JBHUFZ010000036">
    <property type="protein sequence ID" value="MFD1891549.1"/>
    <property type="molecule type" value="Genomic_DNA"/>
</dbReference>
<comment type="caution">
    <text evidence="1">The sequence shown here is derived from an EMBL/GenBank/DDBJ whole genome shotgun (WGS) entry which is preliminary data.</text>
</comment>
<evidence type="ECO:0000313" key="2">
    <source>
        <dbReference type="Proteomes" id="UP001597326"/>
    </source>
</evidence>
<name>A0ABW4RZR3_9ACTN</name>
<dbReference type="RefSeq" id="WP_343876042.1">
    <property type="nucleotide sequence ID" value="NZ_BAAAIX010000037.1"/>
</dbReference>
<accession>A0ABW4RZR3</accession>
<proteinExistence type="predicted"/>
<gene>
    <name evidence="1" type="ORF">ACFSCS_15360</name>
</gene>
<evidence type="ECO:0008006" key="3">
    <source>
        <dbReference type="Google" id="ProtNLM"/>
    </source>
</evidence>
<keyword evidence="2" id="KW-1185">Reference proteome</keyword>
<dbReference type="Proteomes" id="UP001597326">
    <property type="component" value="Unassembled WGS sequence"/>
</dbReference>